<evidence type="ECO:0000313" key="1">
    <source>
        <dbReference type="EMBL" id="ARV76725.1"/>
    </source>
</evidence>
<protein>
    <submittedName>
        <fullName evidence="1">Uncharacterized protein</fullName>
    </submittedName>
</protein>
<dbReference type="Proteomes" id="UP000225448">
    <property type="component" value="Segment"/>
</dbReference>
<organism evidence="1 2">
    <name type="scientific">Pseudomonas phage Phabio</name>
    <dbReference type="NCBI Taxonomy" id="2006668"/>
    <lineage>
        <taxon>Viruses</taxon>
        <taxon>Duplodnaviria</taxon>
        <taxon>Heunggongvirae</taxon>
        <taxon>Uroviricota</taxon>
        <taxon>Caudoviricetes</taxon>
        <taxon>Chimalliviridae</taxon>
        <taxon>Phabiovirus</taxon>
        <taxon>Phabiovirus phabio</taxon>
    </lineage>
</organism>
<gene>
    <name evidence="1" type="ORF">PHABIO_94</name>
</gene>
<evidence type="ECO:0000313" key="2">
    <source>
        <dbReference type="Proteomes" id="UP000225448"/>
    </source>
</evidence>
<name>A0A1Y0SW67_9CAUD</name>
<sequence length="144" mass="16561">MSYTSLNEYPSDVTGLMVSRLRDPNKTMLFYRNNKGVFAFEGNPDLSEKDHYTRNLFSPDAMRNLIMKGNGAYTTPIKHAVILHDGKKYLLPWESIAHMTYVCREIWLDKGEDGFEEVNVLELPEDHPGTLFFVKEVTGISVKR</sequence>
<reference evidence="1 2" key="1">
    <citation type="submission" date="2017-05" db="EMBL/GenBank/DDBJ databases">
        <authorList>
            <person name="Song R."/>
            <person name="Chenine A.L."/>
            <person name="Ruprecht R.M."/>
        </authorList>
    </citation>
    <scope>NUCLEOTIDE SEQUENCE [LARGE SCALE GENOMIC DNA]</scope>
</reference>
<accession>A0A1Y0SW67</accession>
<keyword evidence="2" id="KW-1185">Reference proteome</keyword>
<dbReference type="EMBL" id="MF042360">
    <property type="protein sequence ID" value="ARV76725.1"/>
    <property type="molecule type" value="Genomic_DNA"/>
</dbReference>
<proteinExistence type="predicted"/>